<dbReference type="PANTHER" id="PTHR37540">
    <property type="entry name" value="TRANSCRIPTION FACTOR (ACR-2), PUTATIVE-RELATED-RELATED"/>
    <property type="match status" value="1"/>
</dbReference>
<accession>A0ABR4FTR8</accession>
<comment type="caution">
    <text evidence="1">The sequence shown here is derived from an EMBL/GenBank/DDBJ whole genome shotgun (WGS) entry which is preliminary data.</text>
</comment>
<keyword evidence="2" id="KW-1185">Reference proteome</keyword>
<proteinExistence type="predicted"/>
<evidence type="ECO:0008006" key="3">
    <source>
        <dbReference type="Google" id="ProtNLM"/>
    </source>
</evidence>
<dbReference type="Proteomes" id="UP001610563">
    <property type="component" value="Unassembled WGS sequence"/>
</dbReference>
<dbReference type="PANTHER" id="PTHR37540:SF5">
    <property type="entry name" value="TRANSCRIPTION FACTOR DOMAIN-CONTAINING PROTEIN"/>
    <property type="match status" value="1"/>
</dbReference>
<evidence type="ECO:0000313" key="1">
    <source>
        <dbReference type="EMBL" id="KAL2786660.1"/>
    </source>
</evidence>
<reference evidence="1 2" key="1">
    <citation type="submission" date="2024-07" db="EMBL/GenBank/DDBJ databases">
        <title>Section-level genome sequencing and comparative genomics of Aspergillus sections Usti and Cavernicolus.</title>
        <authorList>
            <consortium name="Lawrence Berkeley National Laboratory"/>
            <person name="Nybo J.L."/>
            <person name="Vesth T.C."/>
            <person name="Theobald S."/>
            <person name="Frisvad J.C."/>
            <person name="Larsen T.O."/>
            <person name="Kjaerboelling I."/>
            <person name="Rothschild-Mancinelli K."/>
            <person name="Lyhne E.K."/>
            <person name="Kogle M.E."/>
            <person name="Barry K."/>
            <person name="Clum A."/>
            <person name="Na H."/>
            <person name="Ledsgaard L."/>
            <person name="Lin J."/>
            <person name="Lipzen A."/>
            <person name="Kuo A."/>
            <person name="Riley R."/>
            <person name="Mondo S."/>
            <person name="Labutti K."/>
            <person name="Haridas S."/>
            <person name="Pangalinan J."/>
            <person name="Salamov A.A."/>
            <person name="Simmons B.A."/>
            <person name="Magnuson J.K."/>
            <person name="Chen J."/>
            <person name="Drula E."/>
            <person name="Henrissat B."/>
            <person name="Wiebenga A."/>
            <person name="Lubbers R.J."/>
            <person name="Gomes A.C."/>
            <person name="Makela M.R."/>
            <person name="Stajich J."/>
            <person name="Grigoriev I.V."/>
            <person name="Mortensen U.H."/>
            <person name="De Vries R.P."/>
            <person name="Baker S.E."/>
            <person name="Andersen M.R."/>
        </authorList>
    </citation>
    <scope>NUCLEOTIDE SEQUENCE [LARGE SCALE GENOMIC DNA]</scope>
    <source>
        <strain evidence="1 2">CBS 209.92</strain>
    </source>
</reference>
<sequence length="430" mass="48688">MSLINSHPSMRSQRLTEKRNFFFVDVQADTSQHSGVGREKKVFCSKNSHRKRRAAALASLKAQINSIGKTPQDGGRIEEAHNTTHESAESAIHRAMWSLISYMSQGYVDPFSTYAIPMTESMNMYFYHFREHTVTSAYPLDVIRMSGVKKLVDLAGGLESLNHMTLHKLYYSDTYCAALGNTLPTFPMLPRFRSEILQEAKMFRGQSYDYNHTSRLSHLEPLGSGFPSAPWYAEIDPSLKYFVEVFRRLVRHFELARNSPSQVMPTDNDLFLVFQYELLAARFAVETESADLNEPLRLAILIYSYTRISHYQQSPMLGCMADTLRASLVPRLAHLTTTAPQLLFWILVIGGMASQQSSSHSWFVKNVADVAWALEVTDWTGQVRPLLGRFFYTDQPGQTGAEDLWSEVLALAGSYRYIAPKCHSTGVSGY</sequence>
<evidence type="ECO:0000313" key="2">
    <source>
        <dbReference type="Proteomes" id="UP001610563"/>
    </source>
</evidence>
<name>A0ABR4FTR8_9EURO</name>
<dbReference type="EMBL" id="JBFTWV010000113">
    <property type="protein sequence ID" value="KAL2786660.1"/>
    <property type="molecule type" value="Genomic_DNA"/>
</dbReference>
<gene>
    <name evidence="1" type="ORF">BJX66DRAFT_341979</name>
</gene>
<organism evidence="1 2">
    <name type="scientific">Aspergillus keveii</name>
    <dbReference type="NCBI Taxonomy" id="714993"/>
    <lineage>
        <taxon>Eukaryota</taxon>
        <taxon>Fungi</taxon>
        <taxon>Dikarya</taxon>
        <taxon>Ascomycota</taxon>
        <taxon>Pezizomycotina</taxon>
        <taxon>Eurotiomycetes</taxon>
        <taxon>Eurotiomycetidae</taxon>
        <taxon>Eurotiales</taxon>
        <taxon>Aspergillaceae</taxon>
        <taxon>Aspergillus</taxon>
        <taxon>Aspergillus subgen. Nidulantes</taxon>
    </lineage>
</organism>
<protein>
    <recommendedName>
        <fullName evidence="3">C6 transcription factor</fullName>
    </recommendedName>
</protein>